<accession>A0A9W9IJB6</accession>
<dbReference type="AlphaFoldDB" id="A0A9W9IJB6"/>
<evidence type="ECO:0000313" key="2">
    <source>
        <dbReference type="Proteomes" id="UP001146351"/>
    </source>
</evidence>
<protein>
    <submittedName>
        <fullName evidence="1">Uncharacterized protein</fullName>
    </submittedName>
</protein>
<name>A0A9W9IJB6_9EURO</name>
<reference evidence="1" key="2">
    <citation type="journal article" date="2023" name="IMA Fungus">
        <title>Comparative genomic study of the Penicillium genus elucidates a diverse pangenome and 15 lateral gene transfer events.</title>
        <authorList>
            <person name="Petersen C."/>
            <person name="Sorensen T."/>
            <person name="Nielsen M.R."/>
            <person name="Sondergaard T.E."/>
            <person name="Sorensen J.L."/>
            <person name="Fitzpatrick D.A."/>
            <person name="Frisvad J.C."/>
            <person name="Nielsen K.L."/>
        </authorList>
    </citation>
    <scope>NUCLEOTIDE SEQUENCE</scope>
    <source>
        <strain evidence="1">IBT 21917</strain>
    </source>
</reference>
<dbReference type="Proteomes" id="UP001146351">
    <property type="component" value="Unassembled WGS sequence"/>
</dbReference>
<organism evidence="1 2">
    <name type="scientific">Penicillium capsulatum</name>
    <dbReference type="NCBI Taxonomy" id="69766"/>
    <lineage>
        <taxon>Eukaryota</taxon>
        <taxon>Fungi</taxon>
        <taxon>Dikarya</taxon>
        <taxon>Ascomycota</taxon>
        <taxon>Pezizomycotina</taxon>
        <taxon>Eurotiomycetes</taxon>
        <taxon>Eurotiomycetidae</taxon>
        <taxon>Eurotiales</taxon>
        <taxon>Aspergillaceae</taxon>
        <taxon>Penicillium</taxon>
    </lineage>
</organism>
<evidence type="ECO:0000313" key="1">
    <source>
        <dbReference type="EMBL" id="KAJ5178802.1"/>
    </source>
</evidence>
<sequence length="59" mass="6440">MHKSDRFRARGCVVPLGLYRAYFGPETPLRSFAPMYYAVSGKIGRDGLTAGCEAVASEI</sequence>
<reference evidence="1" key="1">
    <citation type="submission" date="2022-11" db="EMBL/GenBank/DDBJ databases">
        <authorList>
            <person name="Petersen C."/>
        </authorList>
    </citation>
    <scope>NUCLEOTIDE SEQUENCE</scope>
    <source>
        <strain evidence="1">IBT 21917</strain>
    </source>
</reference>
<keyword evidence="2" id="KW-1185">Reference proteome</keyword>
<proteinExistence type="predicted"/>
<comment type="caution">
    <text evidence="1">The sequence shown here is derived from an EMBL/GenBank/DDBJ whole genome shotgun (WGS) entry which is preliminary data.</text>
</comment>
<dbReference type="EMBL" id="JAPQKO010000002">
    <property type="protein sequence ID" value="KAJ5178802.1"/>
    <property type="molecule type" value="Genomic_DNA"/>
</dbReference>
<gene>
    <name evidence="1" type="ORF">N7492_002012</name>
</gene>